<feature type="domain" description="UBA" evidence="2">
    <location>
        <begin position="213"/>
        <end position="255"/>
    </location>
</feature>
<dbReference type="Gene3D" id="1.10.8.10">
    <property type="entry name" value="DNA helicase RuvA subunit, C-terminal domain"/>
    <property type="match status" value="1"/>
</dbReference>
<accession>A0AAE0GW29</accession>
<name>A0AAE0GW29_9CHLO</name>
<proteinExistence type="predicted"/>
<dbReference type="Proteomes" id="UP001190700">
    <property type="component" value="Unassembled WGS sequence"/>
</dbReference>
<organism evidence="3 4">
    <name type="scientific">Cymbomonas tetramitiformis</name>
    <dbReference type="NCBI Taxonomy" id="36881"/>
    <lineage>
        <taxon>Eukaryota</taxon>
        <taxon>Viridiplantae</taxon>
        <taxon>Chlorophyta</taxon>
        <taxon>Pyramimonadophyceae</taxon>
        <taxon>Pyramimonadales</taxon>
        <taxon>Pyramimonadaceae</taxon>
        <taxon>Cymbomonas</taxon>
    </lineage>
</organism>
<comment type="caution">
    <text evidence="3">The sequence shown here is derived from an EMBL/GenBank/DDBJ whole genome shotgun (WGS) entry which is preliminary data.</text>
</comment>
<reference evidence="3 4" key="1">
    <citation type="journal article" date="2015" name="Genome Biol. Evol.">
        <title>Comparative Genomics of a Bacterivorous Green Alga Reveals Evolutionary Causalities and Consequences of Phago-Mixotrophic Mode of Nutrition.</title>
        <authorList>
            <person name="Burns J.A."/>
            <person name="Paasch A."/>
            <person name="Narechania A."/>
            <person name="Kim E."/>
        </authorList>
    </citation>
    <scope>NUCLEOTIDE SEQUENCE [LARGE SCALE GENOMIC DNA]</scope>
    <source>
        <strain evidence="3 4">PLY_AMNH</strain>
    </source>
</reference>
<evidence type="ECO:0000259" key="2">
    <source>
        <dbReference type="PROSITE" id="PS50030"/>
    </source>
</evidence>
<feature type="compositionally biased region" description="Acidic residues" evidence="1">
    <location>
        <begin position="194"/>
        <end position="206"/>
    </location>
</feature>
<feature type="region of interest" description="Disordered" evidence="1">
    <location>
        <begin position="167"/>
        <end position="209"/>
    </location>
</feature>
<dbReference type="AlphaFoldDB" id="A0AAE0GW29"/>
<protein>
    <recommendedName>
        <fullName evidence="2">UBA domain-containing protein</fullName>
    </recommendedName>
</protein>
<dbReference type="EMBL" id="LGRX02001893">
    <property type="protein sequence ID" value="KAK3285270.1"/>
    <property type="molecule type" value="Genomic_DNA"/>
</dbReference>
<dbReference type="PROSITE" id="PS50030">
    <property type="entry name" value="UBA"/>
    <property type="match status" value="1"/>
</dbReference>
<sequence>SPGLALAYDDHQGELQAHELSTSGERSVLVERLLQHKVPMRRLFRALKQEKLLTEAQPLRSEIDRLLTAQEDQAPASEEQVELNKRHLASQVAFCAVQDVETAGSRVRRRVMRREEEDDEDGDVAAQMQAGMFEHFVQNMAHIQNMAHRNIGGGVRQTARRSIAVRRTARRTGPQVARVPAANAPPGPPTGGDMEMEEGDAEDADAADMTRETAAEMNQLRELEDMGFQDRRRNAEVLASVHGNLQAAIGILVNLV</sequence>
<dbReference type="InterPro" id="IPR015940">
    <property type="entry name" value="UBA"/>
</dbReference>
<gene>
    <name evidence="3" type="ORF">CYMTET_7113</name>
</gene>
<evidence type="ECO:0000313" key="3">
    <source>
        <dbReference type="EMBL" id="KAK3285270.1"/>
    </source>
</evidence>
<evidence type="ECO:0000313" key="4">
    <source>
        <dbReference type="Proteomes" id="UP001190700"/>
    </source>
</evidence>
<evidence type="ECO:0000256" key="1">
    <source>
        <dbReference type="SAM" id="MobiDB-lite"/>
    </source>
</evidence>
<feature type="non-terminal residue" evidence="3">
    <location>
        <position position="1"/>
    </location>
</feature>
<keyword evidence="4" id="KW-1185">Reference proteome</keyword>
<dbReference type="InterPro" id="IPR009060">
    <property type="entry name" value="UBA-like_sf"/>
</dbReference>
<dbReference type="SUPFAM" id="SSF46934">
    <property type="entry name" value="UBA-like"/>
    <property type="match status" value="1"/>
</dbReference>